<gene>
    <name evidence="12" type="ORF">KHB02_000100</name>
    <name evidence="11" type="ORF">KHB02_02935</name>
</gene>
<keyword evidence="6 7" id="KW-0472">Membrane</keyword>
<keyword evidence="3" id="KW-1003">Cell membrane</keyword>
<feature type="domain" description="OmpA-like" evidence="10">
    <location>
        <begin position="135"/>
        <end position="254"/>
    </location>
</feature>
<comment type="caution">
    <text evidence="11">The sequence shown here is derived from an EMBL/GenBank/DDBJ whole genome shotgun (WGS) entry which is preliminary data.</text>
</comment>
<feature type="region of interest" description="Disordered" evidence="8">
    <location>
        <begin position="68"/>
        <end position="107"/>
    </location>
</feature>
<evidence type="ECO:0000256" key="8">
    <source>
        <dbReference type="SAM" id="MobiDB-lite"/>
    </source>
</evidence>
<keyword evidence="4 9" id="KW-0812">Transmembrane</keyword>
<sequence length="254" mass="28971">MARKKRRTLHDEEEHVDESWLIPYADLLTLLLALFICLFSMRTEDQAKSDAMMEALYKAFNTISVFETSSGGQSPSNTSFTDNKDNAEKLPNPIDSSKEVPKEDTDEKKLQDLMVKLQNYIDVKQLNAEIQLTDMDEGIQIMLKDKIIFDSGSDHIKPNFFPILDGIAEMLLTVENPIKIEGHTDNQPIHSAQFPSNWELSGARALSVVHYLQTKNINPVRLNFVGFGEFKPLHPNDTVENREANRRVNIIILR</sequence>
<name>A0A942Y7Y2_9BACI</name>
<accession>A0A942Y7Y2</accession>
<dbReference type="GO" id="GO:0005886">
    <property type="term" value="C:plasma membrane"/>
    <property type="evidence" value="ECO:0007669"/>
    <property type="project" value="UniProtKB-SubCell"/>
</dbReference>
<dbReference type="PANTHER" id="PTHR30329">
    <property type="entry name" value="STATOR ELEMENT OF FLAGELLAR MOTOR COMPLEX"/>
    <property type="match status" value="1"/>
</dbReference>
<evidence type="ECO:0000256" key="6">
    <source>
        <dbReference type="ARBA" id="ARBA00023136"/>
    </source>
</evidence>
<comment type="subcellular location">
    <subcellularLocation>
        <location evidence="1">Cell membrane</location>
        <topology evidence="1">Single-pass membrane protein</topology>
    </subcellularLocation>
</comment>
<evidence type="ECO:0000256" key="9">
    <source>
        <dbReference type="SAM" id="Phobius"/>
    </source>
</evidence>
<feature type="compositionally biased region" description="Basic and acidic residues" evidence="8">
    <location>
        <begin position="96"/>
        <end position="107"/>
    </location>
</feature>
<evidence type="ECO:0000256" key="2">
    <source>
        <dbReference type="ARBA" id="ARBA00008914"/>
    </source>
</evidence>
<evidence type="ECO:0000256" key="3">
    <source>
        <dbReference type="ARBA" id="ARBA00022475"/>
    </source>
</evidence>
<dbReference type="PANTHER" id="PTHR30329:SF21">
    <property type="entry name" value="LIPOPROTEIN YIAD-RELATED"/>
    <property type="match status" value="1"/>
</dbReference>
<dbReference type="Pfam" id="PF00691">
    <property type="entry name" value="OmpA"/>
    <property type="match status" value="1"/>
</dbReference>
<dbReference type="Proteomes" id="UP000677265">
    <property type="component" value="Unassembled WGS sequence"/>
</dbReference>
<feature type="transmembrane region" description="Helical" evidence="9">
    <location>
        <begin position="21"/>
        <end position="41"/>
    </location>
</feature>
<keyword evidence="13" id="KW-1185">Reference proteome</keyword>
<dbReference type="InterPro" id="IPR025713">
    <property type="entry name" value="MotB-like_N_dom"/>
</dbReference>
<dbReference type="EMBL" id="JAGYPE020000001">
    <property type="protein sequence ID" value="MCH6263924.1"/>
    <property type="molecule type" value="Genomic_DNA"/>
</dbReference>
<evidence type="ECO:0000256" key="4">
    <source>
        <dbReference type="ARBA" id="ARBA00022692"/>
    </source>
</evidence>
<dbReference type="InterPro" id="IPR036737">
    <property type="entry name" value="OmpA-like_sf"/>
</dbReference>
<dbReference type="RefSeq" id="WP_213140335.1">
    <property type="nucleotide sequence ID" value="NZ_JAGYPE020000001.1"/>
</dbReference>
<dbReference type="EMBL" id="JAGYPE010000001">
    <property type="protein sequence ID" value="MBS4180340.1"/>
    <property type="molecule type" value="Genomic_DNA"/>
</dbReference>
<evidence type="ECO:0000259" key="10">
    <source>
        <dbReference type="PROSITE" id="PS51123"/>
    </source>
</evidence>
<dbReference type="CDD" id="cd07185">
    <property type="entry name" value="OmpA_C-like"/>
    <property type="match status" value="1"/>
</dbReference>
<protein>
    <submittedName>
        <fullName evidence="11">OmpA family protein</fullName>
    </submittedName>
</protein>
<dbReference type="Pfam" id="PF13677">
    <property type="entry name" value="MotB_plug"/>
    <property type="match status" value="1"/>
</dbReference>
<evidence type="ECO:0000313" key="11">
    <source>
        <dbReference type="EMBL" id="MBS4180340.1"/>
    </source>
</evidence>
<dbReference type="InterPro" id="IPR050330">
    <property type="entry name" value="Bact_OuterMem_StrucFunc"/>
</dbReference>
<dbReference type="InterPro" id="IPR006665">
    <property type="entry name" value="OmpA-like"/>
</dbReference>
<dbReference type="PROSITE" id="PS51123">
    <property type="entry name" value="OMPA_2"/>
    <property type="match status" value="1"/>
</dbReference>
<evidence type="ECO:0000313" key="12">
    <source>
        <dbReference type="EMBL" id="MCH6263924.1"/>
    </source>
</evidence>
<evidence type="ECO:0000256" key="7">
    <source>
        <dbReference type="PROSITE-ProRule" id="PRU00473"/>
    </source>
</evidence>
<proteinExistence type="inferred from homology"/>
<reference evidence="11" key="1">
    <citation type="submission" date="2021-05" db="EMBL/GenBank/DDBJ databases">
        <title>Novel Bacillus species.</title>
        <authorList>
            <person name="Liu G."/>
        </authorList>
    </citation>
    <scope>NUCLEOTIDE SEQUENCE</scope>
    <source>
        <strain evidence="11 13">FJAT-50051</strain>
    </source>
</reference>
<evidence type="ECO:0000313" key="13">
    <source>
        <dbReference type="Proteomes" id="UP000677265"/>
    </source>
</evidence>
<evidence type="ECO:0000256" key="5">
    <source>
        <dbReference type="ARBA" id="ARBA00022989"/>
    </source>
</evidence>
<comment type="similarity">
    <text evidence="2">Belongs to the MotB family.</text>
</comment>
<keyword evidence="5 9" id="KW-1133">Transmembrane helix</keyword>
<dbReference type="Gene3D" id="3.30.1330.60">
    <property type="entry name" value="OmpA-like domain"/>
    <property type="match status" value="1"/>
</dbReference>
<dbReference type="SUPFAM" id="SSF103088">
    <property type="entry name" value="OmpA-like"/>
    <property type="match status" value="1"/>
</dbReference>
<organism evidence="11">
    <name type="scientific">Neobacillus citreus</name>
    <dbReference type="NCBI Taxonomy" id="2833578"/>
    <lineage>
        <taxon>Bacteria</taxon>
        <taxon>Bacillati</taxon>
        <taxon>Bacillota</taxon>
        <taxon>Bacilli</taxon>
        <taxon>Bacillales</taxon>
        <taxon>Bacillaceae</taxon>
        <taxon>Neobacillus</taxon>
    </lineage>
</organism>
<feature type="compositionally biased region" description="Polar residues" evidence="8">
    <location>
        <begin position="68"/>
        <end position="81"/>
    </location>
</feature>
<dbReference type="AlphaFoldDB" id="A0A942Y7Y2"/>
<evidence type="ECO:0000256" key="1">
    <source>
        <dbReference type="ARBA" id="ARBA00004162"/>
    </source>
</evidence>